<feature type="transmembrane region" description="Helical" evidence="5">
    <location>
        <begin position="211"/>
        <end position="230"/>
    </location>
</feature>
<comment type="subcellular location">
    <subcellularLocation>
        <location evidence="1">Membrane</location>
    </subcellularLocation>
</comment>
<feature type="transmembrane region" description="Helical" evidence="5">
    <location>
        <begin position="117"/>
        <end position="138"/>
    </location>
</feature>
<dbReference type="Pfam" id="PF10328">
    <property type="entry name" value="7TM_GPCR_Srx"/>
    <property type="match status" value="1"/>
</dbReference>
<evidence type="ECO:0000313" key="9">
    <source>
        <dbReference type="WBParaSite" id="HPLM_0001251901-mRNA-1"/>
    </source>
</evidence>
<dbReference type="WBParaSite" id="HPLM_0001251901-mRNA-1">
    <property type="protein sequence ID" value="HPLM_0001251901-mRNA-1"/>
    <property type="gene ID" value="HPLM_0001251901"/>
</dbReference>
<dbReference type="EMBL" id="UZAF01017888">
    <property type="protein sequence ID" value="VDO45877.1"/>
    <property type="molecule type" value="Genomic_DNA"/>
</dbReference>
<dbReference type="InterPro" id="IPR019430">
    <property type="entry name" value="7TM_GPCR_serpentine_rcpt_Srx"/>
</dbReference>
<dbReference type="SUPFAM" id="SSF81321">
    <property type="entry name" value="Family A G protein-coupled receptor-like"/>
    <property type="match status" value="1"/>
</dbReference>
<dbReference type="PANTHER" id="PTHR23017">
    <property type="entry name" value="SERPENTINE RECEPTOR, CLASS X"/>
    <property type="match status" value="1"/>
</dbReference>
<keyword evidence="8" id="KW-1185">Reference proteome</keyword>
<evidence type="ECO:0000256" key="5">
    <source>
        <dbReference type="SAM" id="Phobius"/>
    </source>
</evidence>
<evidence type="ECO:0000256" key="1">
    <source>
        <dbReference type="ARBA" id="ARBA00004370"/>
    </source>
</evidence>
<dbReference type="GO" id="GO:0016020">
    <property type="term" value="C:membrane"/>
    <property type="evidence" value="ECO:0007669"/>
    <property type="project" value="UniProtKB-SubCell"/>
</dbReference>
<evidence type="ECO:0000256" key="3">
    <source>
        <dbReference type="ARBA" id="ARBA00022989"/>
    </source>
</evidence>
<evidence type="ECO:0000259" key="6">
    <source>
        <dbReference type="PROSITE" id="PS50262"/>
    </source>
</evidence>
<sequence length="242" mass="26884">MAHPLGSNANENYAIPSLFVFQQKDSKLMSNSTIVHHTPLENIGISTIMGIVGVFGLMSNGAAMVAVRCNPVLKNSFGLLCFSHSSANFGVLLVFTLWVTPITVIRDGASSELIGKVFGMVNIMFWDVCVYSHLAISLNRLIAITLPYQAANLLTLRNTAILVAFAWFLGFCHIIAYFWTDTCFIYYDPISWVWIFADTVCGHVISTYTDFYTSLAVLTVILLLDCTTLFKLRRNIKVSNSE</sequence>
<dbReference type="OrthoDB" id="5800536at2759"/>
<dbReference type="InterPro" id="IPR017452">
    <property type="entry name" value="GPCR_Rhodpsn_7TM"/>
</dbReference>
<dbReference type="CDD" id="cd00637">
    <property type="entry name" value="7tm_classA_rhodopsin-like"/>
    <property type="match status" value="1"/>
</dbReference>
<feature type="transmembrane region" description="Helical" evidence="5">
    <location>
        <begin position="79"/>
        <end position="105"/>
    </location>
</feature>
<feature type="transmembrane region" description="Helical" evidence="5">
    <location>
        <begin position="159"/>
        <end position="179"/>
    </location>
</feature>
<evidence type="ECO:0000313" key="7">
    <source>
        <dbReference type="EMBL" id="VDO45877.1"/>
    </source>
</evidence>
<dbReference type="OMA" id="ANENYAI"/>
<reference evidence="9" key="1">
    <citation type="submission" date="2017-02" db="UniProtKB">
        <authorList>
            <consortium name="WormBaseParasite"/>
        </authorList>
    </citation>
    <scope>IDENTIFICATION</scope>
</reference>
<feature type="transmembrane region" description="Helical" evidence="5">
    <location>
        <begin position="43"/>
        <end position="67"/>
    </location>
</feature>
<dbReference type="PANTHER" id="PTHR23017:SF3">
    <property type="entry name" value="G-PROTEIN COUPLED RECEPTORS FAMILY 1 PROFILE DOMAIN-CONTAINING PROTEIN"/>
    <property type="match status" value="1"/>
</dbReference>
<dbReference type="Gene3D" id="1.20.1070.10">
    <property type="entry name" value="Rhodopsin 7-helix transmembrane proteins"/>
    <property type="match status" value="1"/>
</dbReference>
<keyword evidence="3 5" id="KW-1133">Transmembrane helix</keyword>
<accession>A0A0N4WMR7</accession>
<evidence type="ECO:0000256" key="4">
    <source>
        <dbReference type="ARBA" id="ARBA00023136"/>
    </source>
</evidence>
<protein>
    <submittedName>
        <fullName evidence="9">G_PROTEIN_RECEP_F1_2 domain-containing protein</fullName>
    </submittedName>
</protein>
<dbReference type="Proteomes" id="UP000268014">
    <property type="component" value="Unassembled WGS sequence"/>
</dbReference>
<organism evidence="9">
    <name type="scientific">Haemonchus placei</name>
    <name type="common">Barber's pole worm</name>
    <dbReference type="NCBI Taxonomy" id="6290"/>
    <lineage>
        <taxon>Eukaryota</taxon>
        <taxon>Metazoa</taxon>
        <taxon>Ecdysozoa</taxon>
        <taxon>Nematoda</taxon>
        <taxon>Chromadorea</taxon>
        <taxon>Rhabditida</taxon>
        <taxon>Rhabditina</taxon>
        <taxon>Rhabditomorpha</taxon>
        <taxon>Strongyloidea</taxon>
        <taxon>Trichostrongylidae</taxon>
        <taxon>Haemonchus</taxon>
    </lineage>
</organism>
<keyword evidence="2 5" id="KW-0812">Transmembrane</keyword>
<dbReference type="AlphaFoldDB" id="A0A0N4WMR7"/>
<gene>
    <name evidence="7" type="ORF">HPLM_LOCUS12511</name>
</gene>
<feature type="domain" description="G-protein coupled receptors family 1 profile" evidence="6">
    <location>
        <begin position="59"/>
        <end position="242"/>
    </location>
</feature>
<dbReference type="PROSITE" id="PS50262">
    <property type="entry name" value="G_PROTEIN_RECEP_F1_2"/>
    <property type="match status" value="1"/>
</dbReference>
<proteinExistence type="predicted"/>
<evidence type="ECO:0000256" key="2">
    <source>
        <dbReference type="ARBA" id="ARBA00022692"/>
    </source>
</evidence>
<keyword evidence="4 5" id="KW-0472">Membrane</keyword>
<reference evidence="7 8" key="2">
    <citation type="submission" date="2018-11" db="EMBL/GenBank/DDBJ databases">
        <authorList>
            <consortium name="Pathogen Informatics"/>
        </authorList>
    </citation>
    <scope>NUCLEOTIDE SEQUENCE [LARGE SCALE GENOMIC DNA]</scope>
    <source>
        <strain evidence="7 8">MHpl1</strain>
    </source>
</reference>
<evidence type="ECO:0000313" key="8">
    <source>
        <dbReference type="Proteomes" id="UP000268014"/>
    </source>
</evidence>
<name>A0A0N4WMR7_HAEPC</name>